<accession>A0ABY5DAA8</accession>
<keyword evidence="3 8" id="KW-0540">Nuclease</keyword>
<evidence type="ECO:0000256" key="3">
    <source>
        <dbReference type="ARBA" id="ARBA00022722"/>
    </source>
</evidence>
<keyword evidence="5 8" id="KW-0378">Hydrolase</keyword>
<protein>
    <recommendedName>
        <fullName evidence="8">Ribonuclease VapC</fullName>
        <shortName evidence="8">RNase VapC</shortName>
        <ecNumber evidence="8">3.1.-.-</ecNumber>
    </recommendedName>
    <alternativeName>
        <fullName evidence="8">Toxin VapC</fullName>
    </alternativeName>
</protein>
<feature type="binding site" evidence="8">
    <location>
        <position position="5"/>
    </location>
    <ligand>
        <name>Mg(2+)</name>
        <dbReference type="ChEBI" id="CHEBI:18420"/>
    </ligand>
</feature>
<keyword evidence="11" id="KW-1185">Reference proteome</keyword>
<evidence type="ECO:0000256" key="2">
    <source>
        <dbReference type="ARBA" id="ARBA00022649"/>
    </source>
</evidence>
<evidence type="ECO:0000256" key="1">
    <source>
        <dbReference type="ARBA" id="ARBA00001946"/>
    </source>
</evidence>
<evidence type="ECO:0000256" key="5">
    <source>
        <dbReference type="ARBA" id="ARBA00022801"/>
    </source>
</evidence>
<evidence type="ECO:0000313" key="11">
    <source>
        <dbReference type="Proteomes" id="UP001055940"/>
    </source>
</evidence>
<keyword evidence="4 8" id="KW-0479">Metal-binding</keyword>
<dbReference type="PANTHER" id="PTHR33653:SF1">
    <property type="entry name" value="RIBONUCLEASE VAPC2"/>
    <property type="match status" value="1"/>
</dbReference>
<dbReference type="RefSeq" id="WP_254420205.1">
    <property type="nucleotide sequence ID" value="NZ_BAAAJB010000001.1"/>
</dbReference>
<evidence type="ECO:0000256" key="4">
    <source>
        <dbReference type="ARBA" id="ARBA00022723"/>
    </source>
</evidence>
<dbReference type="InterPro" id="IPR029060">
    <property type="entry name" value="PIN-like_dom_sf"/>
</dbReference>
<dbReference type="Proteomes" id="UP001055940">
    <property type="component" value="Chromosome"/>
</dbReference>
<dbReference type="InterPro" id="IPR002716">
    <property type="entry name" value="PIN_dom"/>
</dbReference>
<proteinExistence type="inferred from homology"/>
<keyword evidence="2 8" id="KW-1277">Toxin-antitoxin system</keyword>
<evidence type="ECO:0000259" key="9">
    <source>
        <dbReference type="Pfam" id="PF01850"/>
    </source>
</evidence>
<dbReference type="InterPro" id="IPR022907">
    <property type="entry name" value="VapC_family"/>
</dbReference>
<keyword evidence="8" id="KW-0800">Toxin</keyword>
<comment type="similarity">
    <text evidence="7 8">Belongs to the PINc/VapC protein family.</text>
</comment>
<keyword evidence="6 8" id="KW-0460">Magnesium</keyword>
<name>A0ABY5DAA8_9ACTN</name>
<feature type="domain" description="PIN" evidence="9">
    <location>
        <begin position="2"/>
        <end position="129"/>
    </location>
</feature>
<dbReference type="SUPFAM" id="SSF88723">
    <property type="entry name" value="PIN domain-like"/>
    <property type="match status" value="1"/>
</dbReference>
<gene>
    <name evidence="8" type="primary">vapC</name>
    <name evidence="10" type="ORF">NE857_06605</name>
</gene>
<comment type="cofactor">
    <cofactor evidence="1 8">
        <name>Mg(2+)</name>
        <dbReference type="ChEBI" id="CHEBI:18420"/>
    </cofactor>
</comment>
<dbReference type="Gene3D" id="3.40.50.1010">
    <property type="entry name" value="5'-nuclease"/>
    <property type="match status" value="1"/>
</dbReference>
<dbReference type="PANTHER" id="PTHR33653">
    <property type="entry name" value="RIBONUCLEASE VAPC2"/>
    <property type="match status" value="1"/>
</dbReference>
<reference evidence="10" key="1">
    <citation type="submission" date="2022-06" db="EMBL/GenBank/DDBJ databases">
        <authorList>
            <person name="Ping M."/>
        </authorList>
    </citation>
    <scope>NUCLEOTIDE SEQUENCE</scope>
    <source>
        <strain evidence="10">JCM11759T</strain>
    </source>
</reference>
<sequence length="141" mass="15187">MIVLDTNVISEIFRPAPEPRVLEWLTSLTDDVAITSITLAELLAGVRRLPDGRRKDVLATRIDEAIEPYRGSRSVLAFDDIAAERYADVLASRESAGAPISTADAQIAAICLAHDATCATRNVKDFAHTGVEIIDPWAGAS</sequence>
<comment type="function">
    <text evidence="8">Toxic component of a toxin-antitoxin (TA) system. An RNase.</text>
</comment>
<evidence type="ECO:0000256" key="6">
    <source>
        <dbReference type="ARBA" id="ARBA00022842"/>
    </source>
</evidence>
<dbReference type="InterPro" id="IPR050556">
    <property type="entry name" value="Type_II_TA_system_RNase"/>
</dbReference>
<dbReference type="EMBL" id="CP099837">
    <property type="protein sequence ID" value="USY21286.1"/>
    <property type="molecule type" value="Genomic_DNA"/>
</dbReference>
<organism evidence="10 11">
    <name type="scientific">Nocardiopsis exhalans</name>
    <dbReference type="NCBI Taxonomy" id="163604"/>
    <lineage>
        <taxon>Bacteria</taxon>
        <taxon>Bacillati</taxon>
        <taxon>Actinomycetota</taxon>
        <taxon>Actinomycetes</taxon>
        <taxon>Streptosporangiales</taxon>
        <taxon>Nocardiopsidaceae</taxon>
        <taxon>Nocardiopsis</taxon>
    </lineage>
</organism>
<dbReference type="EC" id="3.1.-.-" evidence="8"/>
<evidence type="ECO:0000256" key="7">
    <source>
        <dbReference type="ARBA" id="ARBA00038093"/>
    </source>
</evidence>
<dbReference type="Pfam" id="PF01850">
    <property type="entry name" value="PIN"/>
    <property type="match status" value="1"/>
</dbReference>
<dbReference type="CDD" id="cd18731">
    <property type="entry name" value="PIN_NgFitB-like"/>
    <property type="match status" value="1"/>
</dbReference>
<dbReference type="HAMAP" id="MF_00265">
    <property type="entry name" value="VapC_Nob1"/>
    <property type="match status" value="1"/>
</dbReference>
<evidence type="ECO:0000313" key="10">
    <source>
        <dbReference type="EMBL" id="USY21286.1"/>
    </source>
</evidence>
<evidence type="ECO:0000256" key="8">
    <source>
        <dbReference type="HAMAP-Rule" id="MF_00265"/>
    </source>
</evidence>
<feature type="binding site" evidence="8">
    <location>
        <position position="104"/>
    </location>
    <ligand>
        <name>Mg(2+)</name>
        <dbReference type="ChEBI" id="CHEBI:18420"/>
    </ligand>
</feature>